<comment type="caution">
    <text evidence="1">The sequence shown here is derived from an EMBL/GenBank/DDBJ whole genome shotgun (WGS) entry which is preliminary data.</text>
</comment>
<dbReference type="SUPFAM" id="SSF56925">
    <property type="entry name" value="OMPA-like"/>
    <property type="match status" value="1"/>
</dbReference>
<organism evidence="1">
    <name type="scientific">bioreactor metagenome</name>
    <dbReference type="NCBI Taxonomy" id="1076179"/>
    <lineage>
        <taxon>unclassified sequences</taxon>
        <taxon>metagenomes</taxon>
        <taxon>ecological metagenomes</taxon>
    </lineage>
</organism>
<name>A0A644W5P3_9ZZZZ</name>
<dbReference type="InterPro" id="IPR011250">
    <property type="entry name" value="OMP/PagP_B-barrel"/>
</dbReference>
<proteinExistence type="predicted"/>
<dbReference type="AlphaFoldDB" id="A0A644W5P3"/>
<gene>
    <name evidence="1" type="ORF">SDC9_45109</name>
</gene>
<evidence type="ECO:0008006" key="2">
    <source>
        <dbReference type="Google" id="ProtNLM"/>
    </source>
</evidence>
<reference evidence="1" key="1">
    <citation type="submission" date="2019-08" db="EMBL/GenBank/DDBJ databases">
        <authorList>
            <person name="Kucharzyk K."/>
            <person name="Murdoch R.W."/>
            <person name="Higgins S."/>
            <person name="Loffler F."/>
        </authorList>
    </citation>
    <scope>NUCLEOTIDE SEQUENCE</scope>
</reference>
<protein>
    <recommendedName>
        <fullName evidence="2">Outer membrane protein beta-barrel domain-containing protein</fullName>
    </recommendedName>
</protein>
<accession>A0A644W5P3</accession>
<sequence>MRKTFFIILFLCFISISNAQDIRINSNFGIAPNKLTDWSGFNYNIDLLINTNIWNKFYIGLGSSYIGIDLLPSNNYLTFDKKILSFYSSFIYEINLTNKIKLLPEIQLGYSLAHYKLNEFNDIEQRTNGLYLVGGLSSSFYISNNIDLLAGFNYTTIFSELKPSSRITIIPDIYSGILEERINQYLFKVGVIYYFKKRS</sequence>
<dbReference type="EMBL" id="VSSQ01000635">
    <property type="protein sequence ID" value="MPL98897.1"/>
    <property type="molecule type" value="Genomic_DNA"/>
</dbReference>
<evidence type="ECO:0000313" key="1">
    <source>
        <dbReference type="EMBL" id="MPL98897.1"/>
    </source>
</evidence>